<dbReference type="AlphaFoldDB" id="A0A7X4H8X6"/>
<reference evidence="3 4" key="1">
    <citation type="submission" date="2019-12" db="EMBL/GenBank/DDBJ databases">
        <title>Novel species isolated from a subtropical stream in China.</title>
        <authorList>
            <person name="Lu H."/>
        </authorList>
    </citation>
    <scope>NUCLEOTIDE SEQUENCE [LARGE SCALE GENOMIC DNA]</scope>
    <source>
        <strain evidence="3 4">FT127W</strain>
    </source>
</reference>
<dbReference type="PRINTS" id="PR00081">
    <property type="entry name" value="GDHRDH"/>
</dbReference>
<dbReference type="GO" id="GO:0016616">
    <property type="term" value="F:oxidoreductase activity, acting on the CH-OH group of donors, NAD or NADP as acceptor"/>
    <property type="evidence" value="ECO:0007669"/>
    <property type="project" value="UniProtKB-ARBA"/>
</dbReference>
<gene>
    <name evidence="3" type="ORF">GTP77_05795</name>
</gene>
<dbReference type="SUPFAM" id="SSF51735">
    <property type="entry name" value="NAD(P)-binding Rossmann-fold domains"/>
    <property type="match status" value="1"/>
</dbReference>
<evidence type="ECO:0000256" key="1">
    <source>
        <dbReference type="ARBA" id="ARBA00006484"/>
    </source>
</evidence>
<comment type="caution">
    <text evidence="3">The sequence shown here is derived from an EMBL/GenBank/DDBJ whole genome shotgun (WGS) entry which is preliminary data.</text>
</comment>
<keyword evidence="4" id="KW-1185">Reference proteome</keyword>
<accession>A0A7X4H8X6</accession>
<dbReference type="Proteomes" id="UP000450676">
    <property type="component" value="Unassembled WGS sequence"/>
</dbReference>
<dbReference type="InterPro" id="IPR036291">
    <property type="entry name" value="NAD(P)-bd_dom_sf"/>
</dbReference>
<proteinExistence type="inferred from homology"/>
<dbReference type="Gene3D" id="3.40.50.720">
    <property type="entry name" value="NAD(P)-binding Rossmann-like Domain"/>
    <property type="match status" value="1"/>
</dbReference>
<dbReference type="CDD" id="cd05233">
    <property type="entry name" value="SDR_c"/>
    <property type="match status" value="1"/>
</dbReference>
<dbReference type="SMART" id="SM00822">
    <property type="entry name" value="PKS_KR"/>
    <property type="match status" value="1"/>
</dbReference>
<protein>
    <submittedName>
        <fullName evidence="3">SDR family oxidoreductase</fullName>
    </submittedName>
</protein>
<evidence type="ECO:0000259" key="2">
    <source>
        <dbReference type="SMART" id="SM00822"/>
    </source>
</evidence>
<dbReference type="PRINTS" id="PR00080">
    <property type="entry name" value="SDRFAMILY"/>
</dbReference>
<dbReference type="RefSeq" id="WP_161071232.1">
    <property type="nucleotide sequence ID" value="NZ_CP086370.1"/>
</dbReference>
<dbReference type="PROSITE" id="PS00061">
    <property type="entry name" value="ADH_SHORT"/>
    <property type="match status" value="1"/>
</dbReference>
<dbReference type="Pfam" id="PF13561">
    <property type="entry name" value="adh_short_C2"/>
    <property type="match status" value="1"/>
</dbReference>
<dbReference type="InterPro" id="IPR020904">
    <property type="entry name" value="Sc_DH/Rdtase_CS"/>
</dbReference>
<comment type="similarity">
    <text evidence="1">Belongs to the short-chain dehydrogenases/reductases (SDR) family.</text>
</comment>
<organism evidence="3 4">
    <name type="scientific">Pseudoduganella aquatica</name>
    <dbReference type="NCBI Taxonomy" id="2660641"/>
    <lineage>
        <taxon>Bacteria</taxon>
        <taxon>Pseudomonadati</taxon>
        <taxon>Pseudomonadota</taxon>
        <taxon>Betaproteobacteria</taxon>
        <taxon>Burkholderiales</taxon>
        <taxon>Oxalobacteraceae</taxon>
        <taxon>Telluria group</taxon>
        <taxon>Pseudoduganella</taxon>
    </lineage>
</organism>
<evidence type="ECO:0000313" key="4">
    <source>
        <dbReference type="Proteomes" id="UP000450676"/>
    </source>
</evidence>
<name>A0A7X4H8X6_9BURK</name>
<feature type="domain" description="Ketoreductase" evidence="2">
    <location>
        <begin position="7"/>
        <end position="197"/>
    </location>
</feature>
<dbReference type="InterPro" id="IPR057326">
    <property type="entry name" value="KR_dom"/>
</dbReference>
<evidence type="ECO:0000313" key="3">
    <source>
        <dbReference type="EMBL" id="MYN06846.1"/>
    </source>
</evidence>
<dbReference type="EMBL" id="WWCU01000004">
    <property type="protein sequence ID" value="MYN06846.1"/>
    <property type="molecule type" value="Genomic_DNA"/>
</dbReference>
<dbReference type="FunFam" id="3.40.50.720:FF:000084">
    <property type="entry name" value="Short-chain dehydrogenase reductase"/>
    <property type="match status" value="1"/>
</dbReference>
<sequence>MLKLQDKVVLITGGSSGIGLASAQLFQAQGAQLAITGRDPHKLEQAGAALGGKALLIRSDAGGLAAIDSVMAQVRERYGRLDVLFINAGVAKPAPIEQTTEAAFDEQLNVNLKGVFFTVQKALPLFGAGGSIIVTTSIANQMGSPMFSVYGAAKAGLRSLVKSLGLELVGRGIRVNAISPGPIATPMFDRLGLPAEVASAKKLAIAEKSPSRRFGSPDEVAKAALFLACDDSSYMVGDEIVVDGGMSLL</sequence>
<dbReference type="PANTHER" id="PTHR42760">
    <property type="entry name" value="SHORT-CHAIN DEHYDROGENASES/REDUCTASES FAMILY MEMBER"/>
    <property type="match status" value="1"/>
</dbReference>
<dbReference type="InterPro" id="IPR002347">
    <property type="entry name" value="SDR_fam"/>
</dbReference>